<comment type="similarity">
    <text evidence="2">Belongs to the diacylglycerol/lipid kinase family.</text>
</comment>
<evidence type="ECO:0000256" key="7">
    <source>
        <dbReference type="ARBA" id="ARBA00022777"/>
    </source>
</evidence>
<dbReference type="GO" id="GO:0004143">
    <property type="term" value="F:ATP-dependent diacylglycerol kinase activity"/>
    <property type="evidence" value="ECO:0007669"/>
    <property type="project" value="TreeGrafter"/>
</dbReference>
<comment type="cofactor">
    <cofactor evidence="1">
        <name>Mg(2+)</name>
        <dbReference type="ChEBI" id="CHEBI:18420"/>
    </cofactor>
</comment>
<evidence type="ECO:0000256" key="10">
    <source>
        <dbReference type="ARBA" id="ARBA00023098"/>
    </source>
</evidence>
<dbReference type="GO" id="GO:0005886">
    <property type="term" value="C:plasma membrane"/>
    <property type="evidence" value="ECO:0007669"/>
    <property type="project" value="TreeGrafter"/>
</dbReference>
<dbReference type="NCBIfam" id="TIGR00147">
    <property type="entry name" value="YegS/Rv2252/BmrU family lipid kinase"/>
    <property type="match status" value="1"/>
</dbReference>
<comment type="caution">
    <text evidence="14">The sequence shown here is derived from an EMBL/GenBank/DDBJ whole genome shotgun (WGS) entry which is preliminary data.</text>
</comment>
<keyword evidence="11" id="KW-0594">Phospholipid biosynthesis</keyword>
<keyword evidence="15" id="KW-1185">Reference proteome</keyword>
<dbReference type="SMART" id="SM00046">
    <property type="entry name" value="DAGKc"/>
    <property type="match status" value="1"/>
</dbReference>
<evidence type="ECO:0000259" key="13">
    <source>
        <dbReference type="PROSITE" id="PS50146"/>
    </source>
</evidence>
<keyword evidence="9" id="KW-0460">Magnesium</keyword>
<keyword evidence="12" id="KW-1208">Phospholipid metabolism</keyword>
<dbReference type="InterPro" id="IPR016064">
    <property type="entry name" value="NAD/diacylglycerol_kinase_sf"/>
</dbReference>
<dbReference type="NCBIfam" id="NF008882">
    <property type="entry name" value="PRK11914.1"/>
    <property type="match status" value="1"/>
</dbReference>
<dbReference type="Pfam" id="PF19279">
    <property type="entry name" value="YegS_C"/>
    <property type="match status" value="1"/>
</dbReference>
<sequence length="311" mass="32178">MTRSVTVLTNPHAGGGHPHEVAAAATARLRERGLEITSIEGRSASDALQLARDAVAAGTDALVAVGGDGLINIAWQALAGTGVPLGIIPGGTGNDHARLFHIPVDDPVAAADVVVDGQVADIDLGRVTQGSADEHWFGTVLASGFDSLVTDRANRMRWPRGPMRYNLAMVAELASLRAIPYRITLDDRTLELDAAMVSVGNGTSYGGGMLIAPSASLTDGQLDVIVVSPGSRLKLARLFPTVYKGTHVDLDEVQVFRSRRVRLEAPAPGRSAGSAPAGITAYADGERIAPLPIDIEAVPGAGRVIVGAPVG</sequence>
<dbReference type="PROSITE" id="PS50146">
    <property type="entry name" value="DAGK"/>
    <property type="match status" value="1"/>
</dbReference>
<dbReference type="EMBL" id="VIGH01000013">
    <property type="protein sequence ID" value="TQF65356.1"/>
    <property type="molecule type" value="Genomic_DNA"/>
</dbReference>
<evidence type="ECO:0000256" key="11">
    <source>
        <dbReference type="ARBA" id="ARBA00023209"/>
    </source>
</evidence>
<evidence type="ECO:0000256" key="3">
    <source>
        <dbReference type="ARBA" id="ARBA00022516"/>
    </source>
</evidence>
<dbReference type="InterPro" id="IPR001206">
    <property type="entry name" value="Diacylglycerol_kinase_cat_dom"/>
</dbReference>
<keyword evidence="8" id="KW-0067">ATP-binding</keyword>
<keyword evidence="5" id="KW-0479">Metal-binding</keyword>
<dbReference type="Gene3D" id="2.60.200.40">
    <property type="match status" value="1"/>
</dbReference>
<dbReference type="AlphaFoldDB" id="A0A541AZ63"/>
<dbReference type="SUPFAM" id="SSF111331">
    <property type="entry name" value="NAD kinase/diacylglycerol kinase-like"/>
    <property type="match status" value="1"/>
</dbReference>
<evidence type="ECO:0000256" key="5">
    <source>
        <dbReference type="ARBA" id="ARBA00022723"/>
    </source>
</evidence>
<evidence type="ECO:0000256" key="2">
    <source>
        <dbReference type="ARBA" id="ARBA00005983"/>
    </source>
</evidence>
<reference evidence="14 15" key="1">
    <citation type="submission" date="2019-06" db="EMBL/GenBank/DDBJ databases">
        <title>Rhodococcus spaelei sp. nov., isolated from a cave.</title>
        <authorList>
            <person name="Lee S.D."/>
        </authorList>
    </citation>
    <scope>NUCLEOTIDE SEQUENCE [LARGE SCALE GENOMIC DNA]</scope>
    <source>
        <strain evidence="14 15">C9-5</strain>
    </source>
</reference>
<feature type="domain" description="DAGKc" evidence="13">
    <location>
        <begin position="1"/>
        <end position="131"/>
    </location>
</feature>
<keyword evidence="4" id="KW-0808">Transferase</keyword>
<evidence type="ECO:0000256" key="9">
    <source>
        <dbReference type="ARBA" id="ARBA00022842"/>
    </source>
</evidence>
<name>A0A541AZ63_9NOCA</name>
<dbReference type="OrthoDB" id="142078at2"/>
<dbReference type="GO" id="GO:0005524">
    <property type="term" value="F:ATP binding"/>
    <property type="evidence" value="ECO:0007669"/>
    <property type="project" value="UniProtKB-KW"/>
</dbReference>
<keyword evidence="10" id="KW-0443">Lipid metabolism</keyword>
<evidence type="ECO:0000313" key="15">
    <source>
        <dbReference type="Proteomes" id="UP000316256"/>
    </source>
</evidence>
<dbReference type="PANTHER" id="PTHR12358">
    <property type="entry name" value="SPHINGOSINE KINASE"/>
    <property type="match status" value="1"/>
</dbReference>
<dbReference type="InterPro" id="IPR005218">
    <property type="entry name" value="Diacylglycerol/lipid_kinase"/>
</dbReference>
<proteinExistence type="inferred from homology"/>
<evidence type="ECO:0000313" key="14">
    <source>
        <dbReference type="EMBL" id="TQF65356.1"/>
    </source>
</evidence>
<dbReference type="Gene3D" id="3.40.50.10330">
    <property type="entry name" value="Probable inorganic polyphosphate/atp-NAD kinase, domain 1"/>
    <property type="match status" value="1"/>
</dbReference>
<dbReference type="GO" id="GO:0046872">
    <property type="term" value="F:metal ion binding"/>
    <property type="evidence" value="ECO:0007669"/>
    <property type="project" value="UniProtKB-KW"/>
</dbReference>
<dbReference type="PANTHER" id="PTHR12358:SF106">
    <property type="entry name" value="LIPID KINASE YEGS"/>
    <property type="match status" value="1"/>
</dbReference>
<dbReference type="InterPro" id="IPR050187">
    <property type="entry name" value="Lipid_Phosphate_FormReg"/>
</dbReference>
<accession>A0A541AZ63</accession>
<evidence type="ECO:0000256" key="1">
    <source>
        <dbReference type="ARBA" id="ARBA00001946"/>
    </source>
</evidence>
<dbReference type="GO" id="GO:0008654">
    <property type="term" value="P:phospholipid biosynthetic process"/>
    <property type="evidence" value="ECO:0007669"/>
    <property type="project" value="UniProtKB-KW"/>
</dbReference>
<dbReference type="InterPro" id="IPR045540">
    <property type="entry name" value="YegS/DAGK_C"/>
</dbReference>
<dbReference type="Proteomes" id="UP000316256">
    <property type="component" value="Unassembled WGS sequence"/>
</dbReference>
<evidence type="ECO:0000256" key="12">
    <source>
        <dbReference type="ARBA" id="ARBA00023264"/>
    </source>
</evidence>
<keyword evidence="6" id="KW-0547">Nucleotide-binding</keyword>
<keyword evidence="3" id="KW-0444">Lipid biosynthesis</keyword>
<dbReference type="InterPro" id="IPR017438">
    <property type="entry name" value="ATP-NAD_kinase_N"/>
</dbReference>
<evidence type="ECO:0000256" key="4">
    <source>
        <dbReference type="ARBA" id="ARBA00022679"/>
    </source>
</evidence>
<evidence type="ECO:0000256" key="6">
    <source>
        <dbReference type="ARBA" id="ARBA00022741"/>
    </source>
</evidence>
<dbReference type="RefSeq" id="WP_142103295.1">
    <property type="nucleotide sequence ID" value="NZ_VIGH01000013.1"/>
</dbReference>
<protein>
    <submittedName>
        <fullName evidence="14">Diacylglycerol kinase</fullName>
    </submittedName>
</protein>
<evidence type="ECO:0000256" key="8">
    <source>
        <dbReference type="ARBA" id="ARBA00022840"/>
    </source>
</evidence>
<gene>
    <name evidence="14" type="ORF">FK531_21890</name>
</gene>
<dbReference type="Pfam" id="PF00781">
    <property type="entry name" value="DAGK_cat"/>
    <property type="match status" value="1"/>
</dbReference>
<keyword evidence="7 14" id="KW-0418">Kinase</keyword>
<organism evidence="14 15">
    <name type="scientific">Rhodococcus spelaei</name>
    <dbReference type="NCBI Taxonomy" id="2546320"/>
    <lineage>
        <taxon>Bacteria</taxon>
        <taxon>Bacillati</taxon>
        <taxon>Actinomycetota</taxon>
        <taxon>Actinomycetes</taxon>
        <taxon>Mycobacteriales</taxon>
        <taxon>Nocardiaceae</taxon>
        <taxon>Rhodococcus</taxon>
    </lineage>
</organism>